<feature type="domain" description="D-isomer specific 2-hydroxyacid dehydrogenase catalytic" evidence="5">
    <location>
        <begin position="20"/>
        <end position="312"/>
    </location>
</feature>
<evidence type="ECO:0000256" key="4">
    <source>
        <dbReference type="RuleBase" id="RU003719"/>
    </source>
</evidence>
<dbReference type="InterPro" id="IPR050223">
    <property type="entry name" value="D-isomer_2-hydroxyacid_DH"/>
</dbReference>
<name>A0ABD3BNJ6_9LAMI</name>
<organism evidence="7 8">
    <name type="scientific">Castilleja foliolosa</name>
    <dbReference type="NCBI Taxonomy" id="1961234"/>
    <lineage>
        <taxon>Eukaryota</taxon>
        <taxon>Viridiplantae</taxon>
        <taxon>Streptophyta</taxon>
        <taxon>Embryophyta</taxon>
        <taxon>Tracheophyta</taxon>
        <taxon>Spermatophyta</taxon>
        <taxon>Magnoliopsida</taxon>
        <taxon>eudicotyledons</taxon>
        <taxon>Gunneridae</taxon>
        <taxon>Pentapetalae</taxon>
        <taxon>asterids</taxon>
        <taxon>lamiids</taxon>
        <taxon>Lamiales</taxon>
        <taxon>Orobanchaceae</taxon>
        <taxon>Pedicularideae</taxon>
        <taxon>Castillejinae</taxon>
        <taxon>Castilleja</taxon>
    </lineage>
</organism>
<keyword evidence="2 4" id="KW-0560">Oxidoreductase</keyword>
<dbReference type="Pfam" id="PF02826">
    <property type="entry name" value="2-Hacid_dh_C"/>
    <property type="match status" value="1"/>
</dbReference>
<dbReference type="Gene3D" id="3.40.50.720">
    <property type="entry name" value="NAD(P)-binding Rossmann-like Domain"/>
    <property type="match status" value="2"/>
</dbReference>
<evidence type="ECO:0000256" key="1">
    <source>
        <dbReference type="ARBA" id="ARBA00022857"/>
    </source>
</evidence>
<evidence type="ECO:0000259" key="5">
    <source>
        <dbReference type="Pfam" id="PF00389"/>
    </source>
</evidence>
<dbReference type="Proteomes" id="UP001632038">
    <property type="component" value="Unassembled WGS sequence"/>
</dbReference>
<comment type="similarity">
    <text evidence="4">Belongs to the D-isomer specific 2-hydroxyacid dehydrogenase family.</text>
</comment>
<dbReference type="CDD" id="cd12156">
    <property type="entry name" value="HPPR"/>
    <property type="match status" value="1"/>
</dbReference>
<dbReference type="FunFam" id="3.40.50.720:FF:000213">
    <property type="entry name" value="Putative 2-hydroxyacid dehydrogenase"/>
    <property type="match status" value="1"/>
</dbReference>
<dbReference type="GO" id="GO:0016616">
    <property type="term" value="F:oxidoreductase activity, acting on the CH-OH group of donors, NAD or NADP as acceptor"/>
    <property type="evidence" value="ECO:0007669"/>
    <property type="project" value="UniProtKB-ARBA"/>
</dbReference>
<evidence type="ECO:0000313" key="7">
    <source>
        <dbReference type="EMBL" id="KAL3618302.1"/>
    </source>
</evidence>
<evidence type="ECO:0000256" key="2">
    <source>
        <dbReference type="ARBA" id="ARBA00023002"/>
    </source>
</evidence>
<proteinExistence type="inferred from homology"/>
<protein>
    <recommendedName>
        <fullName evidence="9">Hydroxyphenylpyruvate reductase</fullName>
    </recommendedName>
</protein>
<evidence type="ECO:0000256" key="3">
    <source>
        <dbReference type="ARBA" id="ARBA00023027"/>
    </source>
</evidence>
<dbReference type="SUPFAM" id="SSF52283">
    <property type="entry name" value="Formate/glycerate dehydrogenase catalytic domain-like"/>
    <property type="match status" value="1"/>
</dbReference>
<dbReference type="Pfam" id="PF00389">
    <property type="entry name" value="2-Hacid_dh"/>
    <property type="match status" value="1"/>
</dbReference>
<evidence type="ECO:0000313" key="8">
    <source>
        <dbReference type="Proteomes" id="UP001632038"/>
    </source>
</evidence>
<feature type="domain" description="D-isomer specific 2-hydroxyacid dehydrogenase NAD-binding" evidence="6">
    <location>
        <begin position="109"/>
        <end position="281"/>
    </location>
</feature>
<dbReference type="EMBL" id="JAVIJP010000081">
    <property type="protein sequence ID" value="KAL3618302.1"/>
    <property type="molecule type" value="Genomic_DNA"/>
</dbReference>
<dbReference type="InterPro" id="IPR036291">
    <property type="entry name" value="NAD(P)-bd_dom_sf"/>
</dbReference>
<dbReference type="PANTHER" id="PTHR10996">
    <property type="entry name" value="2-HYDROXYACID DEHYDROGENASE-RELATED"/>
    <property type="match status" value="1"/>
</dbReference>
<reference evidence="8" key="1">
    <citation type="journal article" date="2024" name="IScience">
        <title>Strigolactones Initiate the Formation of Haustorium-like Structures in Castilleja.</title>
        <authorList>
            <person name="Buerger M."/>
            <person name="Peterson D."/>
            <person name="Chory J."/>
        </authorList>
    </citation>
    <scope>NUCLEOTIDE SEQUENCE [LARGE SCALE GENOMIC DNA]</scope>
</reference>
<dbReference type="InterPro" id="IPR006140">
    <property type="entry name" value="D-isomer_DH_NAD-bd"/>
</dbReference>
<keyword evidence="3" id="KW-0520">NAD</keyword>
<sequence>MENVGVLMTCPMSAYLELQLEKRFTLFKLWETPSRTEFLDRFAGSVRAVVGNTKLGADSELIDSLPRLEIVASYSVGLDKIDLEKCREKGIRVTNTPDVLTDDVADAAIGLILAALRRICAADVFVRSGLWRNGDFQLAIKFSGKSIGIVGLGRIGSAIAKRASAFNCTINYQSRTKKQYPNYTYYPNIVDLASNSQILVIACALTDETRHIVNRQVIDALGPKGFLINIGRGQHVDEGELVSALREGRLAGAGLDVFENEPDVPELLFGLENVVLLPHVGSDSVETSRAMADLVVSNLELHFHDKPLLTPVV</sequence>
<evidence type="ECO:0008006" key="9">
    <source>
        <dbReference type="Google" id="ProtNLM"/>
    </source>
</evidence>
<evidence type="ECO:0000259" key="6">
    <source>
        <dbReference type="Pfam" id="PF02826"/>
    </source>
</evidence>
<comment type="caution">
    <text evidence="7">The sequence shown here is derived from an EMBL/GenBank/DDBJ whole genome shotgun (WGS) entry which is preliminary data.</text>
</comment>
<accession>A0ABD3BNJ6</accession>
<keyword evidence="8" id="KW-1185">Reference proteome</keyword>
<gene>
    <name evidence="7" type="ORF">CASFOL_038623</name>
</gene>
<dbReference type="SUPFAM" id="SSF51735">
    <property type="entry name" value="NAD(P)-binding Rossmann-fold domains"/>
    <property type="match status" value="1"/>
</dbReference>
<dbReference type="AlphaFoldDB" id="A0ABD3BNJ6"/>
<dbReference type="InterPro" id="IPR006139">
    <property type="entry name" value="D-isomer_2_OHA_DH_cat_dom"/>
</dbReference>
<keyword evidence="1" id="KW-0521">NADP</keyword>
<dbReference type="PANTHER" id="PTHR10996:SF235">
    <property type="entry name" value="GLYOXYLATE_HYDROXYPYRUVATE REDUCTASE A HPR2-LIKE"/>
    <property type="match status" value="1"/>
</dbReference>